<organism evidence="13 14">
    <name type="scientific">Arenicella xantha</name>
    <dbReference type="NCBI Taxonomy" id="644221"/>
    <lineage>
        <taxon>Bacteria</taxon>
        <taxon>Pseudomonadati</taxon>
        <taxon>Pseudomonadota</taxon>
        <taxon>Gammaproteobacteria</taxon>
        <taxon>Arenicellales</taxon>
        <taxon>Arenicellaceae</taxon>
        <taxon>Arenicella</taxon>
    </lineage>
</organism>
<comment type="caution">
    <text evidence="13">The sequence shown here is derived from an EMBL/GenBank/DDBJ whole genome shotgun (WGS) entry which is preliminary data.</text>
</comment>
<feature type="binding site" evidence="11">
    <location>
        <position position="38"/>
    </location>
    <ligand>
        <name>ATP</name>
        <dbReference type="ChEBI" id="CHEBI:30616"/>
    </ligand>
</feature>
<dbReference type="FunCoup" id="A0A395JPB0">
    <property type="interactions" value="487"/>
</dbReference>
<name>A0A395JPB0_9GAMM</name>
<dbReference type="Gene3D" id="3.30.230.80">
    <property type="match status" value="1"/>
</dbReference>
<keyword evidence="6 10" id="KW-0346">Stress response</keyword>
<dbReference type="Pfam" id="PF00183">
    <property type="entry name" value="HSP90"/>
    <property type="match status" value="1"/>
</dbReference>
<dbReference type="Pfam" id="PF13589">
    <property type="entry name" value="HATPase_c_3"/>
    <property type="match status" value="1"/>
</dbReference>
<dbReference type="Gene3D" id="3.30.565.10">
    <property type="entry name" value="Histidine kinase-like ATPase, C-terminal domain"/>
    <property type="match status" value="1"/>
</dbReference>
<keyword evidence="4 10" id="KW-0547">Nucleotide-binding</keyword>
<keyword evidence="14" id="KW-1185">Reference proteome</keyword>
<evidence type="ECO:0000259" key="12">
    <source>
        <dbReference type="SMART" id="SM00387"/>
    </source>
</evidence>
<evidence type="ECO:0000256" key="3">
    <source>
        <dbReference type="ARBA" id="ARBA00022490"/>
    </source>
</evidence>
<dbReference type="NCBIfam" id="NF003555">
    <property type="entry name" value="PRK05218.1"/>
    <property type="match status" value="1"/>
</dbReference>
<evidence type="ECO:0000313" key="13">
    <source>
        <dbReference type="EMBL" id="RBP51408.1"/>
    </source>
</evidence>
<dbReference type="GO" id="GO:0051082">
    <property type="term" value="F:unfolded protein binding"/>
    <property type="evidence" value="ECO:0007669"/>
    <property type="project" value="UniProtKB-UniRule"/>
</dbReference>
<dbReference type="GO" id="GO:0140662">
    <property type="term" value="F:ATP-dependent protein folding chaperone"/>
    <property type="evidence" value="ECO:0007669"/>
    <property type="project" value="InterPro"/>
</dbReference>
<evidence type="ECO:0000256" key="10">
    <source>
        <dbReference type="HAMAP-Rule" id="MF_00505"/>
    </source>
</evidence>
<dbReference type="FunFam" id="3.30.565.10:FF:000009">
    <property type="entry name" value="Molecular chaperone HtpG"/>
    <property type="match status" value="1"/>
</dbReference>
<dbReference type="InterPro" id="IPR037196">
    <property type="entry name" value="HSP90_C"/>
</dbReference>
<evidence type="ECO:0000256" key="4">
    <source>
        <dbReference type="ARBA" id="ARBA00022741"/>
    </source>
</evidence>
<dbReference type="InParanoid" id="A0A395JPB0"/>
<dbReference type="Gene3D" id="1.20.120.790">
    <property type="entry name" value="Heat shock protein 90, C-terminal domain"/>
    <property type="match status" value="1"/>
</dbReference>
<feature type="region of interest" description="C" evidence="10">
    <location>
        <begin position="556"/>
        <end position="625"/>
    </location>
</feature>
<evidence type="ECO:0000256" key="9">
    <source>
        <dbReference type="ARBA" id="ARBA00070675"/>
    </source>
</evidence>
<sequence>MSKPQTHAFQTEISQLLDLMINSLYSQKEIFLRELISNSSDAIDKRRFEALTDASLLNDEEELAVTITTDADNKTLTISDNGIGMSYDEVIENIGTIARSGTKKFVEAVKNSNKDQTDVSLIGQFGVGFYSVFMVADRVSVLTRKAGTDSATLWESDGKGEFTISEADKPTIGTSITLHLRDEETEYLEDYRLKHIIHTYSEHISLPIKMLGAAPLDDEGKPIEDGEREFETVNSGTALWARPKNEITEEEYQSFYQGLSYDMQAPLSTLHHKVEGNMEYTSLLFIPSKAPFDMWNRDNKKGIKLYVRRVFIMDDAEHLMPNYLRFVKGVIDSQDLPLNVSREILQGDRDIQKIKSSSVKRILDELTKLAKNETEKYQGFWNEFGQVIKEGVVEDHANKDKITSLLRFASTHNSDDEQNVSLEQYISRMQDDQDAIYYITGESYKAVKGSPHLEMFTKKGVEVLLLTDPVDEWLVNSLGEIQEKSLKSVAKGDLSMSEEEKQAQEAKKEELSSVTDKLQEVLSEWVKEVRLTNRLTESPACLVADENDPGANLERIMKAMGQDAPSSKPILEINPEHALIKQLDASNDSFADWAQVLFDQAALSEGAQIKDPANYVKLVNKLLVA</sequence>
<dbReference type="AlphaFoldDB" id="A0A395JPB0"/>
<feature type="binding site" evidence="11">
    <location>
        <position position="85"/>
    </location>
    <ligand>
        <name>ATP</name>
        <dbReference type="ChEBI" id="CHEBI:30616"/>
    </ligand>
</feature>
<evidence type="ECO:0000256" key="7">
    <source>
        <dbReference type="ARBA" id="ARBA00023186"/>
    </source>
</evidence>
<evidence type="ECO:0000256" key="11">
    <source>
        <dbReference type="PIRSR" id="PIRSR002583-1"/>
    </source>
</evidence>
<dbReference type="Proteomes" id="UP000253083">
    <property type="component" value="Unassembled WGS sequence"/>
</dbReference>
<comment type="subcellular location">
    <subcellularLocation>
        <location evidence="1 10">Cytoplasm</location>
    </subcellularLocation>
</comment>
<feature type="binding site" evidence="11">
    <location>
        <begin position="100"/>
        <end position="101"/>
    </location>
    <ligand>
        <name>ATP</name>
        <dbReference type="ChEBI" id="CHEBI:30616"/>
    </ligand>
</feature>
<reference evidence="13 14" key="1">
    <citation type="submission" date="2018-06" db="EMBL/GenBank/DDBJ databases">
        <title>Genomic Encyclopedia of Type Strains, Phase IV (KMG-IV): sequencing the most valuable type-strain genomes for metagenomic binning, comparative biology and taxonomic classification.</title>
        <authorList>
            <person name="Goeker M."/>
        </authorList>
    </citation>
    <scope>NUCLEOTIDE SEQUENCE [LARGE SCALE GENOMIC DNA]</scope>
    <source>
        <strain evidence="13 14">DSM 24032</strain>
    </source>
</reference>
<dbReference type="PROSITE" id="PS00298">
    <property type="entry name" value="HSP90"/>
    <property type="match status" value="1"/>
</dbReference>
<dbReference type="CDD" id="cd16927">
    <property type="entry name" value="HATPase_Hsp90-like"/>
    <property type="match status" value="1"/>
</dbReference>
<dbReference type="SMART" id="SM00387">
    <property type="entry name" value="HATPase_c"/>
    <property type="match status" value="1"/>
</dbReference>
<feature type="binding site" evidence="11">
    <location>
        <position position="93"/>
    </location>
    <ligand>
        <name>ATP</name>
        <dbReference type="ChEBI" id="CHEBI:30616"/>
    </ligand>
</feature>
<dbReference type="RefSeq" id="WP_113954178.1">
    <property type="nucleotide sequence ID" value="NZ_QNRT01000002.1"/>
</dbReference>
<dbReference type="InterPro" id="IPR003594">
    <property type="entry name" value="HATPase_dom"/>
</dbReference>
<dbReference type="InterPro" id="IPR001404">
    <property type="entry name" value="Hsp90_fam"/>
</dbReference>
<accession>A0A395JPB0</accession>
<dbReference type="InterPro" id="IPR019805">
    <property type="entry name" value="Heat_shock_protein_90_CS"/>
</dbReference>
<feature type="binding site" evidence="11">
    <location>
        <position position="342"/>
    </location>
    <ligand>
        <name>ATP</name>
        <dbReference type="ChEBI" id="CHEBI:30616"/>
    </ligand>
</feature>
<dbReference type="GO" id="GO:0005737">
    <property type="term" value="C:cytoplasm"/>
    <property type="evidence" value="ECO:0007669"/>
    <property type="project" value="UniProtKB-SubCell"/>
</dbReference>
<evidence type="ECO:0000313" key="14">
    <source>
        <dbReference type="Proteomes" id="UP000253083"/>
    </source>
</evidence>
<evidence type="ECO:0000256" key="8">
    <source>
        <dbReference type="ARBA" id="ARBA00058590"/>
    </source>
</evidence>
<evidence type="ECO:0000256" key="5">
    <source>
        <dbReference type="ARBA" id="ARBA00022840"/>
    </source>
</evidence>
<comment type="caution">
    <text evidence="10">Lacks conserved residue(s) required for the propagation of feature annotation.</text>
</comment>
<dbReference type="GO" id="GO:0016887">
    <property type="term" value="F:ATP hydrolysis activity"/>
    <property type="evidence" value="ECO:0007669"/>
    <property type="project" value="InterPro"/>
</dbReference>
<dbReference type="InterPro" id="IPR020568">
    <property type="entry name" value="Ribosomal_Su5_D2-typ_SF"/>
</dbReference>
<evidence type="ECO:0000256" key="2">
    <source>
        <dbReference type="ARBA" id="ARBA00008239"/>
    </source>
</evidence>
<dbReference type="Gene3D" id="3.40.50.11260">
    <property type="match status" value="1"/>
</dbReference>
<feature type="binding site" evidence="11">
    <location>
        <position position="174"/>
    </location>
    <ligand>
        <name>ATP</name>
        <dbReference type="ChEBI" id="CHEBI:30616"/>
    </ligand>
</feature>
<feature type="binding site" evidence="11">
    <location>
        <position position="34"/>
    </location>
    <ligand>
        <name>ATP</name>
        <dbReference type="ChEBI" id="CHEBI:30616"/>
    </ligand>
</feature>
<dbReference type="HAMAP" id="MF_00505">
    <property type="entry name" value="HSP90"/>
    <property type="match status" value="1"/>
</dbReference>
<keyword evidence="7 10" id="KW-0143">Chaperone</keyword>
<dbReference type="InterPro" id="IPR020575">
    <property type="entry name" value="Hsp90_N"/>
</dbReference>
<dbReference type="GO" id="GO:0005524">
    <property type="term" value="F:ATP binding"/>
    <property type="evidence" value="ECO:0007669"/>
    <property type="project" value="UniProtKB-UniRule"/>
</dbReference>
<dbReference type="PANTHER" id="PTHR11528">
    <property type="entry name" value="HEAT SHOCK PROTEIN 90 FAMILY MEMBER"/>
    <property type="match status" value="1"/>
</dbReference>
<dbReference type="OrthoDB" id="9802640at2"/>
<dbReference type="EMBL" id="QNRT01000002">
    <property type="protein sequence ID" value="RBP51408.1"/>
    <property type="molecule type" value="Genomic_DNA"/>
</dbReference>
<feature type="binding site" evidence="11">
    <location>
        <position position="80"/>
    </location>
    <ligand>
        <name>ATP</name>
        <dbReference type="ChEBI" id="CHEBI:30616"/>
    </ligand>
</feature>
<dbReference type="SUPFAM" id="SSF54211">
    <property type="entry name" value="Ribosomal protein S5 domain 2-like"/>
    <property type="match status" value="1"/>
</dbReference>
<dbReference type="PIRSF" id="PIRSF002583">
    <property type="entry name" value="Hsp90"/>
    <property type="match status" value="1"/>
</dbReference>
<proteinExistence type="inferred from homology"/>
<feature type="domain" description="Histidine kinase/HSP90-like ATPase" evidence="12">
    <location>
        <begin position="27"/>
        <end position="184"/>
    </location>
</feature>
<dbReference type="InterPro" id="IPR036890">
    <property type="entry name" value="HATPase_C_sf"/>
</dbReference>
<keyword evidence="3 10" id="KW-0963">Cytoplasm</keyword>
<dbReference type="PRINTS" id="PR00775">
    <property type="entry name" value="HEATSHOCK90"/>
</dbReference>
<dbReference type="FunFam" id="3.30.230.80:FF:000002">
    <property type="entry name" value="Molecular chaperone HtpG"/>
    <property type="match status" value="1"/>
</dbReference>
<evidence type="ECO:0000256" key="1">
    <source>
        <dbReference type="ARBA" id="ARBA00004496"/>
    </source>
</evidence>
<comment type="subunit">
    <text evidence="10">Homodimer.</text>
</comment>
<comment type="function">
    <text evidence="8 10">Molecular chaperone. Has ATPase activity.</text>
</comment>
<feature type="region of interest" description="A; substrate-binding" evidence="10">
    <location>
        <begin position="1"/>
        <end position="342"/>
    </location>
</feature>
<dbReference type="SUPFAM" id="SSF110942">
    <property type="entry name" value="HSP90 C-terminal domain"/>
    <property type="match status" value="1"/>
</dbReference>
<comment type="similarity">
    <text evidence="2 10">Belongs to the heat shock protein 90 family.</text>
</comment>
<protein>
    <recommendedName>
        <fullName evidence="9 10">Chaperone protein HtpG</fullName>
    </recommendedName>
    <alternativeName>
        <fullName evidence="10">Heat shock protein HtpG</fullName>
    </alternativeName>
    <alternativeName>
        <fullName evidence="10">High temperature protein G</fullName>
    </alternativeName>
</protein>
<keyword evidence="5 10" id="KW-0067">ATP-binding</keyword>
<gene>
    <name evidence="10" type="primary">htpG</name>
    <name evidence="13" type="ORF">DFR28_102835</name>
</gene>
<dbReference type="SUPFAM" id="SSF55874">
    <property type="entry name" value="ATPase domain of HSP90 chaperone/DNA topoisomerase II/histidine kinase"/>
    <property type="match status" value="1"/>
</dbReference>
<evidence type="ECO:0000256" key="6">
    <source>
        <dbReference type="ARBA" id="ARBA00023016"/>
    </source>
</evidence>
<feature type="binding site" evidence="11">
    <location>
        <begin position="124"/>
        <end position="129"/>
    </location>
    <ligand>
        <name>ATP</name>
        <dbReference type="ChEBI" id="CHEBI:30616"/>
    </ligand>
</feature>